<organism evidence="2 3">
    <name type="scientific">Populus trichocarpa</name>
    <name type="common">Western balsam poplar</name>
    <name type="synonym">Populus balsamifera subsp. trichocarpa</name>
    <dbReference type="NCBI Taxonomy" id="3694"/>
    <lineage>
        <taxon>Eukaryota</taxon>
        <taxon>Viridiplantae</taxon>
        <taxon>Streptophyta</taxon>
        <taxon>Embryophyta</taxon>
        <taxon>Tracheophyta</taxon>
        <taxon>Spermatophyta</taxon>
        <taxon>Magnoliopsida</taxon>
        <taxon>eudicotyledons</taxon>
        <taxon>Gunneridae</taxon>
        <taxon>Pentapetalae</taxon>
        <taxon>rosids</taxon>
        <taxon>fabids</taxon>
        <taxon>Malpighiales</taxon>
        <taxon>Salicaceae</taxon>
        <taxon>Saliceae</taxon>
        <taxon>Populus</taxon>
    </lineage>
</organism>
<evidence type="ECO:0000313" key="2">
    <source>
        <dbReference type="EMBL" id="PNS91061.1"/>
    </source>
</evidence>
<sequence length="82" mass="9761">MHRHYSCNNSHFIIWVTAWLSLARERKQRGRTDEKQNQERQTSLTQRRKRENTEEGASIQPATSHAFITIVFFLSRGWTESI</sequence>
<dbReference type="AlphaFoldDB" id="A0A2K1WRB7"/>
<dbReference type="InParanoid" id="A0A2K1WRB7"/>
<evidence type="ECO:0000256" key="1">
    <source>
        <dbReference type="SAM" id="MobiDB-lite"/>
    </source>
</evidence>
<proteinExistence type="predicted"/>
<dbReference type="Proteomes" id="UP000006729">
    <property type="component" value="Chromosome 19"/>
</dbReference>
<keyword evidence="3" id="KW-1185">Reference proteome</keyword>
<feature type="region of interest" description="Disordered" evidence="1">
    <location>
        <begin position="27"/>
        <end position="60"/>
    </location>
</feature>
<reference evidence="2 3" key="1">
    <citation type="journal article" date="2006" name="Science">
        <title>The genome of black cottonwood, Populus trichocarpa (Torr. &amp; Gray).</title>
        <authorList>
            <person name="Tuskan G.A."/>
            <person name="Difazio S."/>
            <person name="Jansson S."/>
            <person name="Bohlmann J."/>
            <person name="Grigoriev I."/>
            <person name="Hellsten U."/>
            <person name="Putnam N."/>
            <person name="Ralph S."/>
            <person name="Rombauts S."/>
            <person name="Salamov A."/>
            <person name="Schein J."/>
            <person name="Sterck L."/>
            <person name="Aerts A."/>
            <person name="Bhalerao R.R."/>
            <person name="Bhalerao R.P."/>
            <person name="Blaudez D."/>
            <person name="Boerjan W."/>
            <person name="Brun A."/>
            <person name="Brunner A."/>
            <person name="Busov V."/>
            <person name="Campbell M."/>
            <person name="Carlson J."/>
            <person name="Chalot M."/>
            <person name="Chapman J."/>
            <person name="Chen G.L."/>
            <person name="Cooper D."/>
            <person name="Coutinho P.M."/>
            <person name="Couturier J."/>
            <person name="Covert S."/>
            <person name="Cronk Q."/>
            <person name="Cunningham R."/>
            <person name="Davis J."/>
            <person name="Degroeve S."/>
            <person name="Dejardin A."/>
            <person name="Depamphilis C."/>
            <person name="Detter J."/>
            <person name="Dirks B."/>
            <person name="Dubchak I."/>
            <person name="Duplessis S."/>
            <person name="Ehlting J."/>
            <person name="Ellis B."/>
            <person name="Gendler K."/>
            <person name="Goodstein D."/>
            <person name="Gribskov M."/>
            <person name="Grimwood J."/>
            <person name="Groover A."/>
            <person name="Gunter L."/>
            <person name="Hamberger B."/>
            <person name="Heinze B."/>
            <person name="Helariutta Y."/>
            <person name="Henrissat B."/>
            <person name="Holligan D."/>
            <person name="Holt R."/>
            <person name="Huang W."/>
            <person name="Islam-Faridi N."/>
            <person name="Jones S."/>
            <person name="Jones-Rhoades M."/>
            <person name="Jorgensen R."/>
            <person name="Joshi C."/>
            <person name="Kangasjarvi J."/>
            <person name="Karlsson J."/>
            <person name="Kelleher C."/>
            <person name="Kirkpatrick R."/>
            <person name="Kirst M."/>
            <person name="Kohler A."/>
            <person name="Kalluri U."/>
            <person name="Larimer F."/>
            <person name="Leebens-Mack J."/>
            <person name="Leple J.C."/>
            <person name="Locascio P."/>
            <person name="Lou Y."/>
            <person name="Lucas S."/>
            <person name="Martin F."/>
            <person name="Montanini B."/>
            <person name="Napoli C."/>
            <person name="Nelson D.R."/>
            <person name="Nelson C."/>
            <person name="Nieminen K."/>
            <person name="Nilsson O."/>
            <person name="Pereda V."/>
            <person name="Peter G."/>
            <person name="Philippe R."/>
            <person name="Pilate G."/>
            <person name="Poliakov A."/>
            <person name="Razumovskaya J."/>
            <person name="Richardson P."/>
            <person name="Rinaldi C."/>
            <person name="Ritland K."/>
            <person name="Rouze P."/>
            <person name="Ryaboy D."/>
            <person name="Schmutz J."/>
            <person name="Schrader J."/>
            <person name="Segerman B."/>
            <person name="Shin H."/>
            <person name="Siddiqui A."/>
            <person name="Sterky F."/>
            <person name="Terry A."/>
            <person name="Tsai C.J."/>
            <person name="Uberbacher E."/>
            <person name="Unneberg P."/>
            <person name="Vahala J."/>
            <person name="Wall K."/>
            <person name="Wessler S."/>
            <person name="Yang G."/>
            <person name="Yin T."/>
            <person name="Douglas C."/>
            <person name="Marra M."/>
            <person name="Sandberg G."/>
            <person name="Van de Peer Y."/>
            <person name="Rokhsar D."/>
        </authorList>
    </citation>
    <scope>NUCLEOTIDE SEQUENCE [LARGE SCALE GENOMIC DNA]</scope>
    <source>
        <strain evidence="3">cv. Nisqually</strain>
    </source>
</reference>
<evidence type="ECO:0000313" key="3">
    <source>
        <dbReference type="Proteomes" id="UP000006729"/>
    </source>
</evidence>
<name>A0A2K1WRB7_POPTR</name>
<gene>
    <name evidence="2" type="ORF">POPTR_019G078500</name>
</gene>
<protein>
    <submittedName>
        <fullName evidence="2">Uncharacterized protein</fullName>
    </submittedName>
</protein>
<dbReference type="EMBL" id="CM009308">
    <property type="protein sequence ID" value="PNS91061.1"/>
    <property type="molecule type" value="Genomic_DNA"/>
</dbReference>
<accession>A0A2K1WRB7</accession>